<dbReference type="Proteomes" id="UP001278500">
    <property type="component" value="Unassembled WGS sequence"/>
</dbReference>
<evidence type="ECO:0000313" key="3">
    <source>
        <dbReference type="Proteomes" id="UP001278500"/>
    </source>
</evidence>
<evidence type="ECO:0000313" key="2">
    <source>
        <dbReference type="EMBL" id="KAK3345695.1"/>
    </source>
</evidence>
<name>A0AAE0MS39_9PEZI</name>
<sequence>MVNFATLSLLALGLVSSQALAAPATVTATRSKSAVAERLSFTEWVDTIIANPDTALSPQEAWQAYLDSVNSTTTNAPSLGAVEPVHEKRRDSQVDCTNWGGSNQAKAVDAVVCINYMAAAGQVPCIAHKKTSTNGSGISTLVYCLFGSAMLGPYGYGYTDPTKWGTCQSIAQTAGAIMDTCTQPNGMVTGARGYDLTGTKAGVSISRYSGDLA</sequence>
<dbReference type="AlphaFoldDB" id="A0AAE0MS39"/>
<comment type="caution">
    <text evidence="2">The sequence shown here is derived from an EMBL/GenBank/DDBJ whole genome shotgun (WGS) entry which is preliminary data.</text>
</comment>
<feature type="chain" id="PRO_5041926552" description="Ecp2 effector protein domain-containing protein" evidence="1">
    <location>
        <begin position="22"/>
        <end position="213"/>
    </location>
</feature>
<evidence type="ECO:0008006" key="4">
    <source>
        <dbReference type="Google" id="ProtNLM"/>
    </source>
</evidence>
<keyword evidence="1" id="KW-0732">Signal</keyword>
<reference evidence="2" key="2">
    <citation type="submission" date="2023-06" db="EMBL/GenBank/DDBJ databases">
        <authorList>
            <consortium name="Lawrence Berkeley National Laboratory"/>
            <person name="Haridas S."/>
            <person name="Hensen N."/>
            <person name="Bonometti L."/>
            <person name="Westerberg I."/>
            <person name="Brannstrom I.O."/>
            <person name="Guillou S."/>
            <person name="Cros-Aarteil S."/>
            <person name="Calhoun S."/>
            <person name="Kuo A."/>
            <person name="Mondo S."/>
            <person name="Pangilinan J."/>
            <person name="Riley R."/>
            <person name="Labutti K."/>
            <person name="Andreopoulos B."/>
            <person name="Lipzen A."/>
            <person name="Chen C."/>
            <person name="Yanf M."/>
            <person name="Daum C."/>
            <person name="Ng V."/>
            <person name="Clum A."/>
            <person name="Steindorff A."/>
            <person name="Ohm R."/>
            <person name="Martin F."/>
            <person name="Silar P."/>
            <person name="Natvig D."/>
            <person name="Lalanne C."/>
            <person name="Gautier V."/>
            <person name="Ament-Velasquez S.L."/>
            <person name="Kruys A."/>
            <person name="Hutchinson M.I."/>
            <person name="Powell A.J."/>
            <person name="Barry K."/>
            <person name="Miller A.N."/>
            <person name="Grigoriev I.V."/>
            <person name="Debuchy R."/>
            <person name="Gladieux P."/>
            <person name="Thoren M.H."/>
            <person name="Johannesson H."/>
        </authorList>
    </citation>
    <scope>NUCLEOTIDE SEQUENCE</scope>
    <source>
        <strain evidence="2">CBS 560.94</strain>
    </source>
</reference>
<keyword evidence="3" id="KW-1185">Reference proteome</keyword>
<dbReference type="GeneID" id="87867752"/>
<gene>
    <name evidence="2" type="ORF">B0H65DRAFT_574900</name>
</gene>
<accession>A0AAE0MS39</accession>
<dbReference type="PANTHER" id="PTHR39603">
    <property type="entry name" value="CYANOVIRIN-N DOMAIN-CONTAINING PROTEIN"/>
    <property type="match status" value="1"/>
</dbReference>
<dbReference type="RefSeq" id="XP_062682308.1">
    <property type="nucleotide sequence ID" value="XM_062830598.1"/>
</dbReference>
<evidence type="ECO:0000256" key="1">
    <source>
        <dbReference type="SAM" id="SignalP"/>
    </source>
</evidence>
<proteinExistence type="predicted"/>
<dbReference type="EMBL" id="JAUEPP010000004">
    <property type="protein sequence ID" value="KAK3345695.1"/>
    <property type="molecule type" value="Genomic_DNA"/>
</dbReference>
<feature type="signal peptide" evidence="1">
    <location>
        <begin position="1"/>
        <end position="21"/>
    </location>
</feature>
<reference evidence="2" key="1">
    <citation type="journal article" date="2023" name="Mol. Phylogenet. Evol.">
        <title>Genome-scale phylogeny and comparative genomics of the fungal order Sordariales.</title>
        <authorList>
            <person name="Hensen N."/>
            <person name="Bonometti L."/>
            <person name="Westerberg I."/>
            <person name="Brannstrom I.O."/>
            <person name="Guillou S."/>
            <person name="Cros-Aarteil S."/>
            <person name="Calhoun S."/>
            <person name="Haridas S."/>
            <person name="Kuo A."/>
            <person name="Mondo S."/>
            <person name="Pangilinan J."/>
            <person name="Riley R."/>
            <person name="LaButti K."/>
            <person name="Andreopoulos B."/>
            <person name="Lipzen A."/>
            <person name="Chen C."/>
            <person name="Yan M."/>
            <person name="Daum C."/>
            <person name="Ng V."/>
            <person name="Clum A."/>
            <person name="Steindorff A."/>
            <person name="Ohm R.A."/>
            <person name="Martin F."/>
            <person name="Silar P."/>
            <person name="Natvig D.O."/>
            <person name="Lalanne C."/>
            <person name="Gautier V."/>
            <person name="Ament-Velasquez S.L."/>
            <person name="Kruys A."/>
            <person name="Hutchinson M.I."/>
            <person name="Powell A.J."/>
            <person name="Barry K."/>
            <person name="Miller A.N."/>
            <person name="Grigoriev I.V."/>
            <person name="Debuchy R."/>
            <person name="Gladieux P."/>
            <person name="Hiltunen Thoren M."/>
            <person name="Johannesson H."/>
        </authorList>
    </citation>
    <scope>NUCLEOTIDE SEQUENCE</scope>
    <source>
        <strain evidence="2">CBS 560.94</strain>
    </source>
</reference>
<protein>
    <recommendedName>
        <fullName evidence="4">Ecp2 effector protein domain-containing protein</fullName>
    </recommendedName>
</protein>
<organism evidence="2 3">
    <name type="scientific">Neurospora tetraspora</name>
    <dbReference type="NCBI Taxonomy" id="94610"/>
    <lineage>
        <taxon>Eukaryota</taxon>
        <taxon>Fungi</taxon>
        <taxon>Dikarya</taxon>
        <taxon>Ascomycota</taxon>
        <taxon>Pezizomycotina</taxon>
        <taxon>Sordariomycetes</taxon>
        <taxon>Sordariomycetidae</taxon>
        <taxon>Sordariales</taxon>
        <taxon>Sordariaceae</taxon>
        <taxon>Neurospora</taxon>
    </lineage>
</organism>
<dbReference type="PANTHER" id="PTHR39603:SF1">
    <property type="entry name" value="CYANOVIRIN-N DOMAIN-CONTAINING PROTEIN"/>
    <property type="match status" value="1"/>
</dbReference>